<evidence type="ECO:0000313" key="1">
    <source>
        <dbReference type="EMBL" id="SEA37649.1"/>
    </source>
</evidence>
<dbReference type="STRING" id="555874.SAMN04488065_2870"/>
<dbReference type="EMBL" id="FNQT01000007">
    <property type="protein sequence ID" value="SEA37649.1"/>
    <property type="molecule type" value="Genomic_DNA"/>
</dbReference>
<dbReference type="RefSeq" id="WP_176791254.1">
    <property type="nucleotide sequence ID" value="NZ_FNQT01000007.1"/>
</dbReference>
<proteinExistence type="predicted"/>
<gene>
    <name evidence="1" type="ORF">SAMN04488065_2870</name>
</gene>
<protein>
    <submittedName>
        <fullName evidence="1">Uncharacterized protein</fullName>
    </submittedName>
</protein>
<dbReference type="Proteomes" id="UP000236755">
    <property type="component" value="Unassembled WGS sequence"/>
</dbReference>
<name>A0A1H4ANW5_9EURY</name>
<accession>A0A1H4ANW5</accession>
<keyword evidence="2" id="KW-1185">Reference proteome</keyword>
<organism evidence="1 2">
    <name type="scientific">Haloplanus vescus</name>
    <dbReference type="NCBI Taxonomy" id="555874"/>
    <lineage>
        <taxon>Archaea</taxon>
        <taxon>Methanobacteriati</taxon>
        <taxon>Methanobacteriota</taxon>
        <taxon>Stenosarchaea group</taxon>
        <taxon>Halobacteria</taxon>
        <taxon>Halobacteriales</taxon>
        <taxon>Haloferacaceae</taxon>
        <taxon>Haloplanus</taxon>
    </lineage>
</organism>
<sequence length="48" mass="5394">MSDTPDSFHVDDVAPGEKRQVRYAVSETYLGGYRSYGQRWMAGAGHDE</sequence>
<evidence type="ECO:0000313" key="2">
    <source>
        <dbReference type="Proteomes" id="UP000236755"/>
    </source>
</evidence>
<reference evidence="1 2" key="1">
    <citation type="submission" date="2016-10" db="EMBL/GenBank/DDBJ databases">
        <authorList>
            <person name="de Groot N.N."/>
        </authorList>
    </citation>
    <scope>NUCLEOTIDE SEQUENCE [LARGE SCALE GENOMIC DNA]</scope>
    <source>
        <strain evidence="1 2">CGMCC 1.8712</strain>
    </source>
</reference>
<dbReference type="AlphaFoldDB" id="A0A1H4ANW5"/>